<name>A0A5E4NGL9_9HEMI</name>
<dbReference type="AlphaFoldDB" id="A0A5E4NGL9"/>
<organism evidence="1 2">
    <name type="scientific">Cinara cedri</name>
    <dbReference type="NCBI Taxonomy" id="506608"/>
    <lineage>
        <taxon>Eukaryota</taxon>
        <taxon>Metazoa</taxon>
        <taxon>Ecdysozoa</taxon>
        <taxon>Arthropoda</taxon>
        <taxon>Hexapoda</taxon>
        <taxon>Insecta</taxon>
        <taxon>Pterygota</taxon>
        <taxon>Neoptera</taxon>
        <taxon>Paraneoptera</taxon>
        <taxon>Hemiptera</taxon>
        <taxon>Sternorrhyncha</taxon>
        <taxon>Aphidomorpha</taxon>
        <taxon>Aphidoidea</taxon>
        <taxon>Aphididae</taxon>
        <taxon>Lachninae</taxon>
        <taxon>Cinara</taxon>
    </lineage>
</organism>
<keyword evidence="2" id="KW-1185">Reference proteome</keyword>
<proteinExistence type="predicted"/>
<gene>
    <name evidence="1" type="ORF">CINCED_3A001256</name>
</gene>
<evidence type="ECO:0000313" key="1">
    <source>
        <dbReference type="EMBL" id="VVC40683.1"/>
    </source>
</evidence>
<sequence>MPHGAFQRVEPTLDGLEDSDDASAMFKRWATYNEYLCAVSLENKIIHFCKTNFYRFCCAGHLQDQNVRPSLQCDGVYCGHRPTVPTVT</sequence>
<protein>
    <submittedName>
        <fullName evidence="1">Uncharacterized protein</fullName>
    </submittedName>
</protein>
<accession>A0A5E4NGL9</accession>
<dbReference type="EMBL" id="CABPRJ010001907">
    <property type="protein sequence ID" value="VVC40683.1"/>
    <property type="molecule type" value="Genomic_DNA"/>
</dbReference>
<reference evidence="1 2" key="1">
    <citation type="submission" date="2019-08" db="EMBL/GenBank/DDBJ databases">
        <authorList>
            <person name="Alioto T."/>
            <person name="Alioto T."/>
            <person name="Gomez Garrido J."/>
        </authorList>
    </citation>
    <scope>NUCLEOTIDE SEQUENCE [LARGE SCALE GENOMIC DNA]</scope>
</reference>
<evidence type="ECO:0000313" key="2">
    <source>
        <dbReference type="Proteomes" id="UP000325440"/>
    </source>
</evidence>
<dbReference type="Proteomes" id="UP000325440">
    <property type="component" value="Unassembled WGS sequence"/>
</dbReference>